<evidence type="ECO:0008006" key="3">
    <source>
        <dbReference type="Google" id="ProtNLM"/>
    </source>
</evidence>
<dbReference type="HOGENOM" id="CLU_129665_1_0_2"/>
<dbReference type="Pfam" id="PF12675">
    <property type="entry name" value="DUF3795"/>
    <property type="match status" value="1"/>
</dbReference>
<dbReference type="Proteomes" id="UP000006565">
    <property type="component" value="Chromosome"/>
</dbReference>
<dbReference type="InterPro" id="IPR024227">
    <property type="entry name" value="DUF3795"/>
</dbReference>
<gene>
    <name evidence="1" type="ordered locus">Mpet_1614</name>
</gene>
<proteinExistence type="predicted"/>
<dbReference type="AlphaFoldDB" id="E1RGS6"/>
<dbReference type="KEGG" id="mpi:Mpet_1614"/>
<reference evidence="1 2" key="1">
    <citation type="journal article" date="2010" name="Stand. Genomic Sci.">
        <title>Complete genome sequence of Methanoplanus petrolearius type strain (SEBR 4847).</title>
        <authorList>
            <person name="Brambilla E."/>
            <person name="Djao O.D."/>
            <person name="Daligault H."/>
            <person name="Lapidus A."/>
            <person name="Lucas S."/>
            <person name="Hammon N."/>
            <person name="Nolan M."/>
            <person name="Tice H."/>
            <person name="Cheng J.F."/>
            <person name="Han C."/>
            <person name="Tapia R."/>
            <person name="Goodwin L."/>
            <person name="Pitluck S."/>
            <person name="Liolios K."/>
            <person name="Ivanova N."/>
            <person name="Mavromatis K."/>
            <person name="Mikhailova N."/>
            <person name="Pati A."/>
            <person name="Chen A."/>
            <person name="Palaniappan K."/>
            <person name="Land M."/>
            <person name="Hauser L."/>
            <person name="Chang Y.J."/>
            <person name="Jeffries C.D."/>
            <person name="Rohde M."/>
            <person name="Spring S."/>
            <person name="Sikorski J."/>
            <person name="Goker M."/>
            <person name="Woyke T."/>
            <person name="Bristow J."/>
            <person name="Eisen J.A."/>
            <person name="Markowitz V."/>
            <person name="Hugenholtz P."/>
            <person name="Kyrpides N.C."/>
            <person name="Klenk H.P."/>
        </authorList>
    </citation>
    <scope>NUCLEOTIDE SEQUENCE [LARGE SCALE GENOMIC DNA]</scope>
    <source>
        <strain evidence="2">DSM 11571 / OCM 486 / SEBR 4847</strain>
    </source>
</reference>
<sequence length="177" mass="20752">MNEGKAINMMAKNLTTLNHWKKWGCTMSITNESLIAPCGMNCSLCVAYQSQKYDLRKKGFQRQYCTGCLPRGKNCLHMGGKCELMRDGRVRFCFQCVDFPCKHLKALDKRYSSKYHMSMIENLKYIQEHGISAFLEEQEKKWRCEKCGGEICCHNGLCLACDLEFWRKNRKYRWGEQ</sequence>
<dbReference type="eggNOG" id="arCOG03571">
    <property type="taxonomic scope" value="Archaea"/>
</dbReference>
<dbReference type="EMBL" id="CP002117">
    <property type="protein sequence ID" value="ADN36371.1"/>
    <property type="molecule type" value="Genomic_DNA"/>
</dbReference>
<evidence type="ECO:0000313" key="1">
    <source>
        <dbReference type="EMBL" id="ADN36371.1"/>
    </source>
</evidence>
<keyword evidence="2" id="KW-1185">Reference proteome</keyword>
<organism evidence="1 2">
    <name type="scientific">Methanolacinia petrolearia (strain DSM 11571 / OCM 486 / SEBR 4847)</name>
    <name type="common">Methanoplanus petrolearius</name>
    <dbReference type="NCBI Taxonomy" id="679926"/>
    <lineage>
        <taxon>Archaea</taxon>
        <taxon>Methanobacteriati</taxon>
        <taxon>Methanobacteriota</taxon>
        <taxon>Stenosarchaea group</taxon>
        <taxon>Methanomicrobia</taxon>
        <taxon>Methanomicrobiales</taxon>
        <taxon>Methanomicrobiaceae</taxon>
        <taxon>Methanolacinia</taxon>
    </lineage>
</organism>
<evidence type="ECO:0000313" key="2">
    <source>
        <dbReference type="Proteomes" id="UP000006565"/>
    </source>
</evidence>
<accession>E1RGS6</accession>
<name>E1RGS6_METP4</name>
<protein>
    <recommendedName>
        <fullName evidence="3">DUF3795 domain-containing protein</fullName>
    </recommendedName>
</protein>